<name>A0AAV3SE04_HALDO</name>
<comment type="caution">
    <text evidence="1">The sequence shown here is derived from an EMBL/GenBank/DDBJ whole genome shotgun (WGS) entry which is preliminary data.</text>
</comment>
<proteinExistence type="predicted"/>
<organism evidence="1 2">
    <name type="scientific">Halococcus dombrowskii</name>
    <dbReference type="NCBI Taxonomy" id="179637"/>
    <lineage>
        <taxon>Archaea</taxon>
        <taxon>Methanobacteriati</taxon>
        <taxon>Methanobacteriota</taxon>
        <taxon>Stenosarchaea group</taxon>
        <taxon>Halobacteria</taxon>
        <taxon>Halobacteriales</taxon>
        <taxon>Halococcaceae</taxon>
        <taxon>Halococcus</taxon>
    </lineage>
</organism>
<gene>
    <name evidence="1" type="ORF">GCM10008985_08830</name>
</gene>
<sequence>MQEINNRRIDMPEETSRVFEIVEYPEGEKPDRECFKLQEEPVPELTDDDQVLVRTLYR</sequence>
<dbReference type="Proteomes" id="UP001500962">
    <property type="component" value="Unassembled WGS sequence"/>
</dbReference>
<evidence type="ECO:0000313" key="1">
    <source>
        <dbReference type="EMBL" id="GAA0455245.1"/>
    </source>
</evidence>
<dbReference type="AlphaFoldDB" id="A0AAV3SE04"/>
<dbReference type="SUPFAM" id="SSF50129">
    <property type="entry name" value="GroES-like"/>
    <property type="match status" value="1"/>
</dbReference>
<accession>A0AAV3SE04</accession>
<evidence type="ECO:0000313" key="2">
    <source>
        <dbReference type="Proteomes" id="UP001500962"/>
    </source>
</evidence>
<dbReference type="Gene3D" id="3.90.180.10">
    <property type="entry name" value="Medium-chain alcohol dehydrogenases, catalytic domain"/>
    <property type="match status" value="1"/>
</dbReference>
<dbReference type="EMBL" id="BAAADN010000017">
    <property type="protein sequence ID" value="GAA0455245.1"/>
    <property type="molecule type" value="Genomic_DNA"/>
</dbReference>
<reference evidence="1" key="1">
    <citation type="journal article" date="2014" name="Int. J. Syst. Evol. Microbiol.">
        <title>Complete genome sequence of Corynebacterium casei LMG S-19264T (=DSM 44701T), isolated from a smear-ripened cheese.</title>
        <authorList>
            <consortium name="US DOE Joint Genome Institute (JGI-PGF)"/>
            <person name="Walter F."/>
            <person name="Albersmeier A."/>
            <person name="Kalinowski J."/>
            <person name="Ruckert C."/>
        </authorList>
    </citation>
    <scope>NUCLEOTIDE SEQUENCE</scope>
    <source>
        <strain evidence="1">JCM 12289</strain>
    </source>
</reference>
<protein>
    <submittedName>
        <fullName evidence="1">Uncharacterized protein</fullName>
    </submittedName>
</protein>
<dbReference type="InterPro" id="IPR011032">
    <property type="entry name" value="GroES-like_sf"/>
</dbReference>
<reference evidence="1" key="2">
    <citation type="submission" date="2023-12" db="EMBL/GenBank/DDBJ databases">
        <authorList>
            <person name="Sun Q."/>
            <person name="Inoue M."/>
        </authorList>
    </citation>
    <scope>NUCLEOTIDE SEQUENCE</scope>
    <source>
        <strain evidence="1">JCM 12289</strain>
    </source>
</reference>